<dbReference type="RefSeq" id="XP_044546352.1">
    <property type="nucleotide sequence ID" value="XM_044697725.1"/>
</dbReference>
<keyword evidence="3" id="KW-1185">Reference proteome</keyword>
<dbReference type="EMBL" id="PYSW02000030">
    <property type="protein sequence ID" value="KAG2379090.1"/>
    <property type="molecule type" value="Genomic_DNA"/>
</dbReference>
<feature type="transmembrane region" description="Helical" evidence="1">
    <location>
        <begin position="186"/>
        <end position="207"/>
    </location>
</feature>
<evidence type="ECO:0000313" key="3">
    <source>
        <dbReference type="Proteomes" id="UP000816034"/>
    </source>
</evidence>
<dbReference type="Proteomes" id="UP000816034">
    <property type="component" value="Unassembled WGS sequence"/>
</dbReference>
<gene>
    <name evidence="2" type="ORF">C9374_007728</name>
</gene>
<feature type="transmembrane region" description="Helical" evidence="1">
    <location>
        <begin position="137"/>
        <end position="165"/>
    </location>
</feature>
<keyword evidence="1" id="KW-0812">Transmembrane</keyword>
<feature type="transmembrane region" description="Helical" evidence="1">
    <location>
        <begin position="7"/>
        <end position="28"/>
    </location>
</feature>
<reference evidence="2 3" key="1">
    <citation type="journal article" date="2018" name="BMC Genomics">
        <title>The genome of Naegleria lovaniensis, the basis for a comparative approach to unravel pathogenicity factors of the human pathogenic amoeba N. fowleri.</title>
        <authorList>
            <person name="Liechti N."/>
            <person name="Schurch N."/>
            <person name="Bruggmann R."/>
            <person name="Wittwer M."/>
        </authorList>
    </citation>
    <scope>NUCLEOTIDE SEQUENCE [LARGE SCALE GENOMIC DNA]</scope>
    <source>
        <strain evidence="2 3">ATCC 30569</strain>
    </source>
</reference>
<keyword evidence="1" id="KW-1133">Transmembrane helix</keyword>
<dbReference type="AlphaFoldDB" id="A0AA88KH09"/>
<keyword evidence="1" id="KW-0472">Membrane</keyword>
<organism evidence="2 3">
    <name type="scientific">Naegleria lovaniensis</name>
    <name type="common">Amoeba</name>
    <dbReference type="NCBI Taxonomy" id="51637"/>
    <lineage>
        <taxon>Eukaryota</taxon>
        <taxon>Discoba</taxon>
        <taxon>Heterolobosea</taxon>
        <taxon>Tetramitia</taxon>
        <taxon>Eutetramitia</taxon>
        <taxon>Vahlkampfiidae</taxon>
        <taxon>Naegleria</taxon>
    </lineage>
</organism>
<evidence type="ECO:0000256" key="1">
    <source>
        <dbReference type="SAM" id="Phobius"/>
    </source>
</evidence>
<sequence>MKRNQHILFLLLFMVEGLVCFNMLTRIASEIAYLHPNPSEGFVASVVIKIFDRCFVNLTVYMEVVLMSHICYSFSETCRAISAFTSTTFSNIRKFVIALLGVLGVLFFLLCAFTVIFGGFTAGHAAIEESTLSYLNLALFLSAAALFLVSTISVSVFLNVSILKCKEKSKEKIKTYQIKKTALRKSLAIQYGLTACMIFQFFGFIFIPASLGWTYLMNFFHFCYNIGLVGFIVLILCIYNPMRQVQKLFRQDSDPKVVHMSSTNGTLSSGTMNGSKHTSKTFTSNNNGKMMELSNMVNNNNMLETSSPQLYMSTNDTRSSVSSSTTFNSSIQKDLEMMNTTMISSPTETTCSVALTSPATTIIIVNSNNNNNGGDHQV</sequence>
<protein>
    <submittedName>
        <fullName evidence="2">Uncharacterized protein</fullName>
    </submittedName>
</protein>
<dbReference type="GeneID" id="68100182"/>
<comment type="caution">
    <text evidence="2">The sequence shown here is derived from an EMBL/GenBank/DDBJ whole genome shotgun (WGS) entry which is preliminary data.</text>
</comment>
<feature type="transmembrane region" description="Helical" evidence="1">
    <location>
        <begin position="219"/>
        <end position="239"/>
    </location>
</feature>
<feature type="transmembrane region" description="Helical" evidence="1">
    <location>
        <begin position="95"/>
        <end position="117"/>
    </location>
</feature>
<name>A0AA88KH09_NAELO</name>
<evidence type="ECO:0000313" key="2">
    <source>
        <dbReference type="EMBL" id="KAG2379090.1"/>
    </source>
</evidence>
<feature type="transmembrane region" description="Helical" evidence="1">
    <location>
        <begin position="55"/>
        <end position="74"/>
    </location>
</feature>
<proteinExistence type="predicted"/>
<accession>A0AA88KH09</accession>